<feature type="non-terminal residue" evidence="2">
    <location>
        <position position="1"/>
    </location>
</feature>
<dbReference type="AlphaFoldDB" id="A0A6G0ZL46"/>
<dbReference type="Proteomes" id="UP000478052">
    <property type="component" value="Unassembled WGS sequence"/>
</dbReference>
<gene>
    <name evidence="2" type="ORF">FWK35_00012370</name>
</gene>
<evidence type="ECO:0000256" key="1">
    <source>
        <dbReference type="SAM" id="SignalP"/>
    </source>
</evidence>
<keyword evidence="3" id="KW-1185">Reference proteome</keyword>
<comment type="caution">
    <text evidence="2">The sequence shown here is derived from an EMBL/GenBank/DDBJ whole genome shotgun (WGS) entry which is preliminary data.</text>
</comment>
<organism evidence="2 3">
    <name type="scientific">Aphis craccivora</name>
    <name type="common">Cowpea aphid</name>
    <dbReference type="NCBI Taxonomy" id="307492"/>
    <lineage>
        <taxon>Eukaryota</taxon>
        <taxon>Metazoa</taxon>
        <taxon>Ecdysozoa</taxon>
        <taxon>Arthropoda</taxon>
        <taxon>Hexapoda</taxon>
        <taxon>Insecta</taxon>
        <taxon>Pterygota</taxon>
        <taxon>Neoptera</taxon>
        <taxon>Paraneoptera</taxon>
        <taxon>Hemiptera</taxon>
        <taxon>Sternorrhyncha</taxon>
        <taxon>Aphidomorpha</taxon>
        <taxon>Aphidoidea</taxon>
        <taxon>Aphididae</taxon>
        <taxon>Aphidini</taxon>
        <taxon>Aphis</taxon>
        <taxon>Aphis</taxon>
    </lineage>
</organism>
<proteinExistence type="predicted"/>
<evidence type="ECO:0000313" key="2">
    <source>
        <dbReference type="EMBL" id="KAF0772078.1"/>
    </source>
</evidence>
<evidence type="ECO:0008006" key="4">
    <source>
        <dbReference type="Google" id="ProtNLM"/>
    </source>
</evidence>
<reference evidence="2 3" key="1">
    <citation type="submission" date="2019-08" db="EMBL/GenBank/DDBJ databases">
        <title>Whole genome of Aphis craccivora.</title>
        <authorList>
            <person name="Voronova N.V."/>
            <person name="Shulinski R.S."/>
            <person name="Bandarenka Y.V."/>
            <person name="Zhorov D.G."/>
            <person name="Warner D."/>
        </authorList>
    </citation>
    <scope>NUCLEOTIDE SEQUENCE [LARGE SCALE GENOMIC DNA]</scope>
    <source>
        <strain evidence="2">180601</strain>
        <tissue evidence="2">Whole Body</tissue>
    </source>
</reference>
<name>A0A6G0ZL46_APHCR</name>
<sequence>RNLRKNSRFSFIFFWFLPVLLKTIGNFKKRPPQCTNLIHFAIGNYSQSLKLKHYFDTFSCTQTQKKKKTINK</sequence>
<evidence type="ECO:0000313" key="3">
    <source>
        <dbReference type="Proteomes" id="UP000478052"/>
    </source>
</evidence>
<accession>A0A6G0ZL46</accession>
<feature type="chain" id="PRO_5026239393" description="Secreted protein" evidence="1">
    <location>
        <begin position="26"/>
        <end position="72"/>
    </location>
</feature>
<protein>
    <recommendedName>
        <fullName evidence="4">Secreted protein</fullName>
    </recommendedName>
</protein>
<feature type="signal peptide" evidence="1">
    <location>
        <begin position="1"/>
        <end position="25"/>
    </location>
</feature>
<keyword evidence="1" id="KW-0732">Signal</keyword>
<dbReference type="EMBL" id="VUJU01000216">
    <property type="protein sequence ID" value="KAF0772078.1"/>
    <property type="molecule type" value="Genomic_DNA"/>
</dbReference>